<name>A0AAV0AV31_PHAPC</name>
<proteinExistence type="predicted"/>
<sequence length="139" mass="16536">MRDGEKVDQACRYPGIEPIKNRSIRVMMAWPIPTNLQVASTHPERRRWILSFQSGLEGRIGSEVWTDRKAQRLLEMNKVLRKDRSGSVMLLRDLKDLLKDTIRMIPQTRIISHLDDDKDEEEDYDEMILEEDEEQRRKE</sequence>
<feature type="region of interest" description="Disordered" evidence="1">
    <location>
        <begin position="116"/>
        <end position="139"/>
    </location>
</feature>
<accession>A0AAV0AV31</accession>
<feature type="compositionally biased region" description="Acidic residues" evidence="1">
    <location>
        <begin position="117"/>
        <end position="133"/>
    </location>
</feature>
<comment type="caution">
    <text evidence="2">The sequence shown here is derived from an EMBL/GenBank/DDBJ whole genome shotgun (WGS) entry which is preliminary data.</text>
</comment>
<evidence type="ECO:0000313" key="2">
    <source>
        <dbReference type="EMBL" id="CAH7672777.1"/>
    </source>
</evidence>
<reference evidence="2" key="1">
    <citation type="submission" date="2022-06" db="EMBL/GenBank/DDBJ databases">
        <authorList>
            <consortium name="SYNGENTA / RWTH Aachen University"/>
        </authorList>
    </citation>
    <scope>NUCLEOTIDE SEQUENCE</scope>
</reference>
<evidence type="ECO:0000256" key="1">
    <source>
        <dbReference type="SAM" id="MobiDB-lite"/>
    </source>
</evidence>
<protein>
    <submittedName>
        <fullName evidence="2">Uncharacterized protein</fullName>
    </submittedName>
</protein>
<gene>
    <name evidence="2" type="ORF">PPACK8108_LOCUS7609</name>
</gene>
<dbReference type="AlphaFoldDB" id="A0AAV0AV31"/>
<dbReference type="Proteomes" id="UP001153365">
    <property type="component" value="Unassembled WGS sequence"/>
</dbReference>
<dbReference type="EMBL" id="CALTRL010001496">
    <property type="protein sequence ID" value="CAH7672777.1"/>
    <property type="molecule type" value="Genomic_DNA"/>
</dbReference>
<organism evidence="2 3">
    <name type="scientific">Phakopsora pachyrhizi</name>
    <name type="common">Asian soybean rust disease fungus</name>
    <dbReference type="NCBI Taxonomy" id="170000"/>
    <lineage>
        <taxon>Eukaryota</taxon>
        <taxon>Fungi</taxon>
        <taxon>Dikarya</taxon>
        <taxon>Basidiomycota</taxon>
        <taxon>Pucciniomycotina</taxon>
        <taxon>Pucciniomycetes</taxon>
        <taxon>Pucciniales</taxon>
        <taxon>Phakopsoraceae</taxon>
        <taxon>Phakopsora</taxon>
    </lineage>
</organism>
<keyword evidence="3" id="KW-1185">Reference proteome</keyword>
<evidence type="ECO:0000313" key="3">
    <source>
        <dbReference type="Proteomes" id="UP001153365"/>
    </source>
</evidence>